<accession>A0ABN8DUH7</accession>
<dbReference type="InterPro" id="IPR045380">
    <property type="entry name" value="LD_TPept_scaffold_dom"/>
</dbReference>
<evidence type="ECO:0000259" key="9">
    <source>
        <dbReference type="PROSITE" id="PS52029"/>
    </source>
</evidence>
<dbReference type="Pfam" id="PF01471">
    <property type="entry name" value="PG_binding_1"/>
    <property type="match status" value="1"/>
</dbReference>
<evidence type="ECO:0000256" key="2">
    <source>
        <dbReference type="ARBA" id="ARBA00005992"/>
    </source>
</evidence>
<evidence type="ECO:0000313" key="11">
    <source>
        <dbReference type="Proteomes" id="UP000838672"/>
    </source>
</evidence>
<keyword evidence="5 7" id="KW-0573">Peptidoglycan synthesis</keyword>
<sequence length="573" mass="65365">MSLRNWTSALSDLRILILVSLLSSQSSTVSATIPVPPDPILQRLSVLDTNEIVAVGPYRLPPQERLGKSSWHPYYQRATGYAGAVPMVHGVHSFSGLQSEYSQAHAILNANRRDASIWQSDEAKLQLLQAFHTMAHSGIYDDFAHRYQMLHELYQSQHWAQFEYIATDSLLLYASYLEQLSEKGRTWLFHQEPIIRIAPPSQGMIRELQIALQQDIALWLKRQQPGSVQYHKLVHAMNQLDLSPSQFQVPEYPGVIRYGRQLTPEISEALVGALGLQESAPERYNAVLVSAVEAFQARHGLKVDGVIGPNTWQWLFISNRKRYQLLALNAERARLWPAGQDNLLLVNIPAYQLDLWLNQEHVLASKVIVGRPSRQTPIFDSRINTLVVNPAWNVPRSIQQKDILPKAQLDPSYLLMNHYQIIDGWRHDSPEIAVHTIDWTTVTPKSFRYRLRQRPGSWNALGKYKFSMPNTSAIYLHDTNAKGLFEKSQRALSSGCIRVEQADALAVALLTHSGYRDTSMARYFEQTETKYLPVHQQIPTYAIYQTAWVDEQGEVQFRDDIYHFDSPKPTPQG</sequence>
<comment type="caution">
    <text evidence="10">The sequence shown here is derived from an EMBL/GenBank/DDBJ whole genome shotgun (WGS) entry which is preliminary data.</text>
</comment>
<dbReference type="InterPro" id="IPR052905">
    <property type="entry name" value="LD-transpeptidase_YkuD-like"/>
</dbReference>
<dbReference type="EC" id="2.-.-.-" evidence="10"/>
<gene>
    <name evidence="10" type="primary">ycbB</name>
    <name evidence="10" type="ORF">VST7929_01582</name>
</gene>
<feature type="active site" description="Nucleophile" evidence="7">
    <location>
        <position position="496"/>
    </location>
</feature>
<organism evidence="10 11">
    <name type="scientific">Vibrio stylophorae</name>
    <dbReference type="NCBI Taxonomy" id="659351"/>
    <lineage>
        <taxon>Bacteria</taxon>
        <taxon>Pseudomonadati</taxon>
        <taxon>Pseudomonadota</taxon>
        <taxon>Gammaproteobacteria</taxon>
        <taxon>Vibrionales</taxon>
        <taxon>Vibrionaceae</taxon>
        <taxon>Vibrio</taxon>
    </lineage>
</organism>
<evidence type="ECO:0000256" key="5">
    <source>
        <dbReference type="ARBA" id="ARBA00022984"/>
    </source>
</evidence>
<keyword evidence="3 10" id="KW-0808">Transferase</keyword>
<dbReference type="InterPro" id="IPR038063">
    <property type="entry name" value="Transpep_catalytic_dom"/>
</dbReference>
<dbReference type="PANTHER" id="PTHR41533:SF1">
    <property type="entry name" value="L,D-TRANSPEPTIDASE YCBB-RELATED"/>
    <property type="match status" value="1"/>
</dbReference>
<dbReference type="Pfam" id="PF20142">
    <property type="entry name" value="Scaffold"/>
    <property type="match status" value="1"/>
</dbReference>
<name>A0ABN8DUH7_9VIBR</name>
<dbReference type="SUPFAM" id="SSF47090">
    <property type="entry name" value="PGBD-like"/>
    <property type="match status" value="1"/>
</dbReference>
<keyword evidence="8" id="KW-0732">Signal</keyword>
<feature type="domain" description="L,D-TPase catalytic" evidence="9">
    <location>
        <begin position="342"/>
        <end position="523"/>
    </location>
</feature>
<dbReference type="Proteomes" id="UP000838672">
    <property type="component" value="Unassembled WGS sequence"/>
</dbReference>
<dbReference type="InterPro" id="IPR036366">
    <property type="entry name" value="PGBDSf"/>
</dbReference>
<protein>
    <submittedName>
        <fullName evidence="10">L,D-transpeptidase YcbB</fullName>
        <ecNumber evidence="10">2.-.-.-</ecNumber>
    </submittedName>
</protein>
<dbReference type="InterPro" id="IPR005490">
    <property type="entry name" value="LD_TPept_cat_dom"/>
</dbReference>
<comment type="similarity">
    <text evidence="2">Belongs to the YkuD family.</text>
</comment>
<dbReference type="RefSeq" id="WP_237466131.1">
    <property type="nucleotide sequence ID" value="NZ_CAKLDI010000001.1"/>
</dbReference>
<keyword evidence="6 7" id="KW-0961">Cell wall biogenesis/degradation</keyword>
<feature type="active site" description="Proton donor/acceptor" evidence="7">
    <location>
        <position position="477"/>
    </location>
</feature>
<dbReference type="GO" id="GO:0016740">
    <property type="term" value="F:transferase activity"/>
    <property type="evidence" value="ECO:0007669"/>
    <property type="project" value="UniProtKB-KW"/>
</dbReference>
<keyword evidence="11" id="KW-1185">Reference proteome</keyword>
<dbReference type="Gene3D" id="2.40.440.10">
    <property type="entry name" value="L,D-transpeptidase catalytic domain-like"/>
    <property type="match status" value="1"/>
</dbReference>
<feature type="chain" id="PRO_5046809147" evidence="8">
    <location>
        <begin position="32"/>
        <end position="573"/>
    </location>
</feature>
<dbReference type="SUPFAM" id="SSF141523">
    <property type="entry name" value="L,D-transpeptidase catalytic domain-like"/>
    <property type="match status" value="1"/>
</dbReference>
<dbReference type="PROSITE" id="PS52029">
    <property type="entry name" value="LD_TPASE"/>
    <property type="match status" value="1"/>
</dbReference>
<dbReference type="InterPro" id="IPR036365">
    <property type="entry name" value="PGBD-like_sf"/>
</dbReference>
<comment type="pathway">
    <text evidence="1 7">Cell wall biogenesis; peptidoglycan biosynthesis.</text>
</comment>
<proteinExistence type="inferred from homology"/>
<dbReference type="CDD" id="cd16913">
    <property type="entry name" value="YkuD_like"/>
    <property type="match status" value="1"/>
</dbReference>
<evidence type="ECO:0000256" key="7">
    <source>
        <dbReference type="PROSITE-ProRule" id="PRU01373"/>
    </source>
</evidence>
<dbReference type="EMBL" id="CAKLDI010000001">
    <property type="protein sequence ID" value="CAH0533707.1"/>
    <property type="molecule type" value="Genomic_DNA"/>
</dbReference>
<dbReference type="Gene3D" id="1.10.101.10">
    <property type="entry name" value="PGBD-like superfamily/PGBD"/>
    <property type="match status" value="1"/>
</dbReference>
<evidence type="ECO:0000256" key="1">
    <source>
        <dbReference type="ARBA" id="ARBA00004752"/>
    </source>
</evidence>
<evidence type="ECO:0000256" key="6">
    <source>
        <dbReference type="ARBA" id="ARBA00023316"/>
    </source>
</evidence>
<evidence type="ECO:0000256" key="8">
    <source>
        <dbReference type="SAM" id="SignalP"/>
    </source>
</evidence>
<dbReference type="Pfam" id="PF03734">
    <property type="entry name" value="YkuD"/>
    <property type="match status" value="1"/>
</dbReference>
<dbReference type="InterPro" id="IPR002477">
    <property type="entry name" value="Peptidoglycan-bd-like"/>
</dbReference>
<evidence type="ECO:0000256" key="4">
    <source>
        <dbReference type="ARBA" id="ARBA00022960"/>
    </source>
</evidence>
<reference evidence="10" key="1">
    <citation type="submission" date="2021-11" db="EMBL/GenBank/DDBJ databases">
        <authorList>
            <person name="Rodrigo-Torres L."/>
            <person name="Arahal R. D."/>
            <person name="Lucena T."/>
        </authorList>
    </citation>
    <scope>NUCLEOTIDE SEQUENCE</scope>
    <source>
        <strain evidence="10">CECT 7929</strain>
    </source>
</reference>
<keyword evidence="4 7" id="KW-0133">Cell shape</keyword>
<evidence type="ECO:0000256" key="3">
    <source>
        <dbReference type="ARBA" id="ARBA00022679"/>
    </source>
</evidence>
<dbReference type="PANTHER" id="PTHR41533">
    <property type="entry name" value="L,D-TRANSPEPTIDASE HI_1667-RELATED"/>
    <property type="match status" value="1"/>
</dbReference>
<feature type="signal peptide" evidence="8">
    <location>
        <begin position="1"/>
        <end position="31"/>
    </location>
</feature>
<evidence type="ECO:0000313" key="10">
    <source>
        <dbReference type="EMBL" id="CAH0533707.1"/>
    </source>
</evidence>